<feature type="compositionally biased region" description="Basic and acidic residues" evidence="9">
    <location>
        <begin position="366"/>
        <end position="379"/>
    </location>
</feature>
<dbReference type="OrthoDB" id="9332038at2759"/>
<feature type="region of interest" description="Disordered" evidence="9">
    <location>
        <begin position="294"/>
        <end position="383"/>
    </location>
</feature>
<dbReference type="PROSITE" id="PS00108">
    <property type="entry name" value="PROTEIN_KINASE_ST"/>
    <property type="match status" value="1"/>
</dbReference>
<feature type="compositionally biased region" description="Polar residues" evidence="9">
    <location>
        <begin position="294"/>
        <end position="322"/>
    </location>
</feature>
<dbReference type="InterPro" id="IPR044092">
    <property type="entry name" value="STKc_PRP4"/>
</dbReference>
<dbReference type="FunFam" id="1.10.510.10:FF:000078">
    <property type="entry name" value="Serine/threonine-protein kinase PRP4 homolog"/>
    <property type="match status" value="1"/>
</dbReference>
<evidence type="ECO:0000256" key="6">
    <source>
        <dbReference type="ARBA" id="ARBA00022840"/>
    </source>
</evidence>
<dbReference type="PANTHER" id="PTHR24058:SF103">
    <property type="entry name" value="SERINE_THREONINE-PROTEIN KINASE PRP4 HOMOLOG"/>
    <property type="match status" value="1"/>
</dbReference>
<comment type="similarity">
    <text evidence="7">Belongs to the protein kinase superfamily. CMGC Ser/Thr protein kinase family.</text>
</comment>
<evidence type="ECO:0000313" key="12">
    <source>
        <dbReference type="Proteomes" id="UP000298138"/>
    </source>
</evidence>
<keyword evidence="3" id="KW-0808">Transferase</keyword>
<dbReference type="Proteomes" id="UP000298138">
    <property type="component" value="Unassembled WGS sequence"/>
</dbReference>
<dbReference type="FunFam" id="3.30.200.20:FF:000440">
    <property type="entry name" value="CMGC/DYRK/PRP4 protein kinase, variant"/>
    <property type="match status" value="1"/>
</dbReference>
<dbReference type="InterPro" id="IPR000719">
    <property type="entry name" value="Prot_kinase_dom"/>
</dbReference>
<proteinExistence type="inferred from homology"/>
<dbReference type="Gene3D" id="1.10.510.10">
    <property type="entry name" value="Transferase(Phosphotransferase) domain 1"/>
    <property type="match status" value="1"/>
</dbReference>
<evidence type="ECO:0000256" key="4">
    <source>
        <dbReference type="ARBA" id="ARBA00022741"/>
    </source>
</evidence>
<evidence type="ECO:0000256" key="9">
    <source>
        <dbReference type="SAM" id="MobiDB-lite"/>
    </source>
</evidence>
<keyword evidence="4 8" id="KW-0547">Nucleotide-binding</keyword>
<organism evidence="11 12">
    <name type="scientific">Ascodesmis nigricans</name>
    <dbReference type="NCBI Taxonomy" id="341454"/>
    <lineage>
        <taxon>Eukaryota</taxon>
        <taxon>Fungi</taxon>
        <taxon>Dikarya</taxon>
        <taxon>Ascomycota</taxon>
        <taxon>Pezizomycotina</taxon>
        <taxon>Pezizomycetes</taxon>
        <taxon>Pezizales</taxon>
        <taxon>Ascodesmidaceae</taxon>
        <taxon>Ascodesmis</taxon>
    </lineage>
</organism>
<dbReference type="PROSITE" id="PS00107">
    <property type="entry name" value="PROTEIN_KINASE_ATP"/>
    <property type="match status" value="1"/>
</dbReference>
<dbReference type="STRING" id="341454.A0A4S2N1P7"/>
<evidence type="ECO:0000259" key="10">
    <source>
        <dbReference type="PROSITE" id="PS50011"/>
    </source>
</evidence>
<evidence type="ECO:0000256" key="7">
    <source>
        <dbReference type="ARBA" id="ARBA00023596"/>
    </source>
</evidence>
<feature type="compositionally biased region" description="Polar residues" evidence="9">
    <location>
        <begin position="334"/>
        <end position="348"/>
    </location>
</feature>
<evidence type="ECO:0000256" key="1">
    <source>
        <dbReference type="ARBA" id="ARBA00012513"/>
    </source>
</evidence>
<name>A0A4S2N1P7_9PEZI</name>
<evidence type="ECO:0000256" key="8">
    <source>
        <dbReference type="PROSITE-ProRule" id="PRU10141"/>
    </source>
</evidence>
<dbReference type="AlphaFoldDB" id="A0A4S2N1P7"/>
<keyword evidence="12" id="KW-1185">Reference proteome</keyword>
<dbReference type="PROSITE" id="PS50011">
    <property type="entry name" value="PROTEIN_KINASE_DOM"/>
    <property type="match status" value="1"/>
</dbReference>
<feature type="binding site" evidence="8">
    <location>
        <position position="517"/>
    </location>
    <ligand>
        <name>ATP</name>
        <dbReference type="ChEBI" id="CHEBI:30616"/>
    </ligand>
</feature>
<dbReference type="InterPro" id="IPR011009">
    <property type="entry name" value="Kinase-like_dom_sf"/>
</dbReference>
<gene>
    <name evidence="11" type="ORF">EX30DRAFT_354294</name>
</gene>
<dbReference type="SMART" id="SM00220">
    <property type="entry name" value="S_TKc"/>
    <property type="match status" value="1"/>
</dbReference>
<dbReference type="Gene3D" id="3.30.200.20">
    <property type="entry name" value="Phosphorylase Kinase, domain 1"/>
    <property type="match status" value="1"/>
</dbReference>
<reference evidence="11 12" key="1">
    <citation type="submission" date="2019-04" db="EMBL/GenBank/DDBJ databases">
        <title>Comparative genomics and transcriptomics to analyze fruiting body development in filamentous ascomycetes.</title>
        <authorList>
            <consortium name="DOE Joint Genome Institute"/>
            <person name="Lutkenhaus R."/>
            <person name="Traeger S."/>
            <person name="Breuer J."/>
            <person name="Kuo A."/>
            <person name="Lipzen A."/>
            <person name="Pangilinan J."/>
            <person name="Dilworth D."/>
            <person name="Sandor L."/>
            <person name="Poggeler S."/>
            <person name="Barry K."/>
            <person name="Grigoriev I.V."/>
            <person name="Nowrousian M."/>
        </authorList>
    </citation>
    <scope>NUCLEOTIDE SEQUENCE [LARGE SCALE GENOMIC DNA]</scope>
    <source>
        <strain evidence="11 12">CBS 389.68</strain>
    </source>
</reference>
<evidence type="ECO:0000256" key="2">
    <source>
        <dbReference type="ARBA" id="ARBA00022527"/>
    </source>
</evidence>
<feature type="compositionally biased region" description="Basic and acidic residues" evidence="9">
    <location>
        <begin position="112"/>
        <end position="130"/>
    </location>
</feature>
<dbReference type="EC" id="2.7.11.1" evidence="1"/>
<feature type="compositionally biased region" description="Polar residues" evidence="9">
    <location>
        <begin position="226"/>
        <end position="243"/>
    </location>
</feature>
<keyword evidence="2" id="KW-0723">Serine/threonine-protein kinase</keyword>
<dbReference type="SUPFAM" id="SSF56112">
    <property type="entry name" value="Protein kinase-like (PK-like)"/>
    <property type="match status" value="1"/>
</dbReference>
<evidence type="ECO:0000256" key="3">
    <source>
        <dbReference type="ARBA" id="ARBA00022679"/>
    </source>
</evidence>
<feature type="compositionally biased region" description="Basic and acidic residues" evidence="9">
    <location>
        <begin position="154"/>
        <end position="221"/>
    </location>
</feature>
<dbReference type="GO" id="GO:0045292">
    <property type="term" value="P:mRNA cis splicing, via spliceosome"/>
    <property type="evidence" value="ECO:0007669"/>
    <property type="project" value="InterPro"/>
</dbReference>
<keyword evidence="6 8" id="KW-0067">ATP-binding</keyword>
<evidence type="ECO:0000313" key="11">
    <source>
        <dbReference type="EMBL" id="TGZ83059.1"/>
    </source>
</evidence>
<dbReference type="InParanoid" id="A0A4S2N1P7"/>
<dbReference type="GO" id="GO:0004674">
    <property type="term" value="F:protein serine/threonine kinase activity"/>
    <property type="evidence" value="ECO:0007669"/>
    <property type="project" value="UniProtKB-KW"/>
</dbReference>
<feature type="compositionally biased region" description="Acidic residues" evidence="9">
    <location>
        <begin position="248"/>
        <end position="257"/>
    </location>
</feature>
<feature type="region of interest" description="Disordered" evidence="9">
    <location>
        <begin position="1"/>
        <end position="261"/>
    </location>
</feature>
<accession>A0A4S2N1P7</accession>
<evidence type="ECO:0000256" key="5">
    <source>
        <dbReference type="ARBA" id="ARBA00022777"/>
    </source>
</evidence>
<dbReference type="GO" id="GO:0005524">
    <property type="term" value="F:ATP binding"/>
    <property type="evidence" value="ECO:0007669"/>
    <property type="project" value="UniProtKB-UniRule"/>
</dbReference>
<dbReference type="Pfam" id="PF00069">
    <property type="entry name" value="Pkinase"/>
    <property type="match status" value="1"/>
</dbReference>
<dbReference type="InterPro" id="IPR050494">
    <property type="entry name" value="Ser_Thr_dual-spec_kinase"/>
</dbReference>
<feature type="compositionally biased region" description="Basic residues" evidence="9">
    <location>
        <begin position="58"/>
        <end position="71"/>
    </location>
</feature>
<feature type="compositionally biased region" description="Basic and acidic residues" evidence="9">
    <location>
        <begin position="72"/>
        <end position="87"/>
    </location>
</feature>
<dbReference type="InterPro" id="IPR017441">
    <property type="entry name" value="Protein_kinase_ATP_BS"/>
</dbReference>
<keyword evidence="5 11" id="KW-0418">Kinase</keyword>
<protein>
    <recommendedName>
        <fullName evidence="1">non-specific serine/threonine protein kinase</fullName>
        <ecNumber evidence="1">2.7.11.1</ecNumber>
    </recommendedName>
</protein>
<dbReference type="InterPro" id="IPR008271">
    <property type="entry name" value="Ser/Thr_kinase_AS"/>
</dbReference>
<dbReference type="PANTHER" id="PTHR24058">
    <property type="entry name" value="DUAL SPECIFICITY PROTEIN KINASE"/>
    <property type="match status" value="1"/>
</dbReference>
<sequence length="813" mass="91473">MQSSSSRFSPASLGAEEEGEIREPYEVEKAPPSLPSVSGPSVDRHSSSTNRHSSPRAPSHHRRTSEKRRRSESREPQPDPRSFKPRFEPSIPMRRPRVSYADIDQGDVRTAFVERERDWERDRDRDEDRHWGKRSRTRSATPPTRAPPRGPSRRAYDDRKGDTRDVRDRRDNRSGYHVDTTGGRHDGRRMSRERSLDGRGARPAHHDHDKRDAEVPNRDSELFSAPGTNKSIVNGSSRNNDNGQIDDMPVEIEEPIDEDKLIEERRKKREALKAKFRGQTTPMLATALGVVHLSNKSPDGSLGGSANDSVVTTPGETKSPGTPASPIQGASPGASFNITKDVNGSIESTVIEEPSAADYDPTVDMQEDRDRKEQRRHEVSSSAYNEVASIDRDVLMPNVEEPTAVQPGKQPASASADDDDFDMFAEGDDDDMFAPELSNTKKKALDATIAKAVPVLEAKQLDAGMLDNWDDEEGYYKIIPGELLDGRYRVQVGLGKGMFSNVVRAFDLTTNQEVAIKVIRNNETMRKAGMKEIDILHKIREADPEDKRHIVKLERYFEHKSHLCIVFENLSLNLREVLKKSGIRDVGISLRAVRAYAHQLFLGLSLLRKCQILHADLKPDNVLVTESQTTLKICDLGSASDVTENEITPYLVSRFYRAPEIILGIPYDYAIDMWSIGCTLYELYTGKILFTGRTNNQMLRSIMECRGKFSVKLLKKGAFSALHFDDMGNFRSLEKDKVTGKDILRTINFSKPTRELKQRLLSAASGSETEVKELMLFVDLLEKCLNLNPEKRCTPNEALKHPFIFRPIGVVGK</sequence>
<dbReference type="EMBL" id="ML220114">
    <property type="protein sequence ID" value="TGZ83059.1"/>
    <property type="molecule type" value="Genomic_DNA"/>
</dbReference>
<dbReference type="CDD" id="cd14135">
    <property type="entry name" value="STKc_PRP4"/>
    <property type="match status" value="1"/>
</dbReference>
<feature type="domain" description="Protein kinase" evidence="10">
    <location>
        <begin position="488"/>
        <end position="804"/>
    </location>
</feature>